<dbReference type="InterPro" id="IPR000073">
    <property type="entry name" value="AB_hydrolase_1"/>
</dbReference>
<evidence type="ECO:0000259" key="2">
    <source>
        <dbReference type="Pfam" id="PF12697"/>
    </source>
</evidence>
<protein>
    <submittedName>
        <fullName evidence="3">Alpha/beta hydrolase fold family protein</fullName>
    </submittedName>
</protein>
<proteinExistence type="predicted"/>
<keyword evidence="3" id="KW-0378">Hydrolase</keyword>
<name>A0A167VUY0_9HYPO</name>
<dbReference type="OrthoDB" id="2498029at2759"/>
<dbReference type="InterPro" id="IPR029058">
    <property type="entry name" value="AB_hydrolase_fold"/>
</dbReference>
<evidence type="ECO:0000256" key="1">
    <source>
        <dbReference type="SAM" id="SignalP"/>
    </source>
</evidence>
<feature type="domain" description="AB hydrolase-1" evidence="2">
    <location>
        <begin position="9"/>
        <end position="153"/>
    </location>
</feature>
<organism evidence="3 4">
    <name type="scientific">Moelleriella libera RCEF 2490</name>
    <dbReference type="NCBI Taxonomy" id="1081109"/>
    <lineage>
        <taxon>Eukaryota</taxon>
        <taxon>Fungi</taxon>
        <taxon>Dikarya</taxon>
        <taxon>Ascomycota</taxon>
        <taxon>Pezizomycotina</taxon>
        <taxon>Sordariomycetes</taxon>
        <taxon>Hypocreomycetidae</taxon>
        <taxon>Hypocreales</taxon>
        <taxon>Clavicipitaceae</taxon>
        <taxon>Moelleriella</taxon>
    </lineage>
</organism>
<sequence length="166" mass="17440">MDATCGAVLALIALLELDAKRIIVVGHSLGAIVASEVSLHLGLLGTVLIGPVNPSAALAEVFTARLQLLEKEGMEGIANVVPFAATGPGATATQQAFIRALLLAQSPEGYASLCRMIINAQRPRYEDIKCPLLIITGSHDETAPMSGSQQILRRHVSLCPPVPLSR</sequence>
<dbReference type="EMBL" id="AZGY01000032">
    <property type="protein sequence ID" value="KZZ88039.1"/>
    <property type="molecule type" value="Genomic_DNA"/>
</dbReference>
<dbReference type="Proteomes" id="UP000078544">
    <property type="component" value="Unassembled WGS sequence"/>
</dbReference>
<reference evidence="3 4" key="1">
    <citation type="journal article" date="2016" name="Genome Biol. Evol.">
        <title>Divergent and convergent evolution of fungal pathogenicity.</title>
        <authorList>
            <person name="Shang Y."/>
            <person name="Xiao G."/>
            <person name="Zheng P."/>
            <person name="Cen K."/>
            <person name="Zhan S."/>
            <person name="Wang C."/>
        </authorList>
    </citation>
    <scope>NUCLEOTIDE SEQUENCE [LARGE SCALE GENOMIC DNA]</scope>
    <source>
        <strain evidence="3 4">RCEF 2490</strain>
    </source>
</reference>
<dbReference type="GO" id="GO:0016787">
    <property type="term" value="F:hydrolase activity"/>
    <property type="evidence" value="ECO:0007669"/>
    <property type="project" value="UniProtKB-KW"/>
</dbReference>
<gene>
    <name evidence="3" type="ORF">AAL_08194</name>
</gene>
<keyword evidence="4" id="KW-1185">Reference proteome</keyword>
<accession>A0A167VUY0</accession>
<dbReference type="Pfam" id="PF12697">
    <property type="entry name" value="Abhydrolase_6"/>
    <property type="match status" value="1"/>
</dbReference>
<keyword evidence="1" id="KW-0732">Signal</keyword>
<dbReference type="SUPFAM" id="SSF53474">
    <property type="entry name" value="alpha/beta-Hydrolases"/>
    <property type="match status" value="1"/>
</dbReference>
<dbReference type="AlphaFoldDB" id="A0A167VUY0"/>
<feature type="chain" id="PRO_5007893644" evidence="1">
    <location>
        <begin position="20"/>
        <end position="166"/>
    </location>
</feature>
<dbReference type="STRING" id="1081109.A0A167VUY0"/>
<comment type="caution">
    <text evidence="3">The sequence shown here is derived from an EMBL/GenBank/DDBJ whole genome shotgun (WGS) entry which is preliminary data.</text>
</comment>
<dbReference type="Gene3D" id="3.40.50.1820">
    <property type="entry name" value="alpha/beta hydrolase"/>
    <property type="match status" value="1"/>
</dbReference>
<evidence type="ECO:0000313" key="4">
    <source>
        <dbReference type="Proteomes" id="UP000078544"/>
    </source>
</evidence>
<evidence type="ECO:0000313" key="3">
    <source>
        <dbReference type="EMBL" id="KZZ88039.1"/>
    </source>
</evidence>
<feature type="signal peptide" evidence="1">
    <location>
        <begin position="1"/>
        <end position="19"/>
    </location>
</feature>